<reference evidence="3" key="1">
    <citation type="submission" date="2022-05" db="EMBL/GenBank/DDBJ databases">
        <title>The Musa troglodytarum L. genome provides insights into the mechanism of non-climacteric behaviour and enrichment of carotenoids.</title>
        <authorList>
            <person name="Wang J."/>
        </authorList>
    </citation>
    <scope>NUCLEOTIDE SEQUENCE</scope>
    <source>
        <tissue evidence="3">Leaf</tissue>
    </source>
</reference>
<keyword evidence="3" id="KW-0418">Kinase</keyword>
<dbReference type="Proteomes" id="UP001055439">
    <property type="component" value="Chromosome 4"/>
</dbReference>
<dbReference type="SUPFAM" id="SSF111331">
    <property type="entry name" value="NAD kinase/diacylglycerol kinase-like"/>
    <property type="match status" value="1"/>
</dbReference>
<dbReference type="InterPro" id="IPR001206">
    <property type="entry name" value="Diacylglycerol_kinase_cat_dom"/>
</dbReference>
<dbReference type="AlphaFoldDB" id="A0A9E7JUD1"/>
<dbReference type="OrthoDB" id="3853857at2759"/>
<accession>A0A9E7JUD1</accession>
<evidence type="ECO:0000313" key="4">
    <source>
        <dbReference type="Proteomes" id="UP001055439"/>
    </source>
</evidence>
<gene>
    <name evidence="3" type="ORF">MUK42_30021</name>
</gene>
<sequence length="420" mass="46199">MLKSVLEHPNVPSPTGFLHRYVHRMSGKHSQTETIQQTSPVVFSETGSKVKSSEQIDANSTSEDPVKLKAHEHRLDIGDEKSSLLGYEVFSGKLVLDKKTKTSGDDEQTGSGPGNSDSIDAKLTTKALIWGSHVLSLEDVISISYGACFRHFTVHAYSVRRRSYGLSCFMKPQRSQKDFRFVASSSEEAIKWVQSFADQQCYINCLPHPMMSSKKQTSNLVVTEALYDLPYIKCKSPPRLLVILNPRSGHGRSSKVFHNQVEPIFKLAGFKMEVVKTKYAGHARELVSTIDFSTCPEGIICVGGDGIVNEVLNGLLIRDDQKEAISVPIGIIPAGSDNSLVWTILGVRDPISAAMTIVKLISYIIACHAFNVTFLVQGGLTATDVFAVEWIQTGAIHFGTTVSYFGFLSDGNLIFFACRL</sequence>
<dbReference type="GO" id="GO:0006672">
    <property type="term" value="P:ceramide metabolic process"/>
    <property type="evidence" value="ECO:0007669"/>
    <property type="project" value="TreeGrafter"/>
</dbReference>
<keyword evidence="4" id="KW-1185">Reference proteome</keyword>
<dbReference type="InterPro" id="IPR050187">
    <property type="entry name" value="Lipid_Phosphate_FormReg"/>
</dbReference>
<name>A0A9E7JUD1_9LILI</name>
<dbReference type="PROSITE" id="PS50146">
    <property type="entry name" value="DAGK"/>
    <property type="match status" value="1"/>
</dbReference>
<dbReference type="GO" id="GO:0001729">
    <property type="term" value="F:ceramide kinase activity"/>
    <property type="evidence" value="ECO:0007669"/>
    <property type="project" value="TreeGrafter"/>
</dbReference>
<dbReference type="EMBL" id="CP097506">
    <property type="protein sequence ID" value="URD94697.1"/>
    <property type="molecule type" value="Genomic_DNA"/>
</dbReference>
<feature type="domain" description="DAGKc" evidence="2">
    <location>
        <begin position="235"/>
        <end position="379"/>
    </location>
</feature>
<evidence type="ECO:0000313" key="3">
    <source>
        <dbReference type="EMBL" id="URD94697.1"/>
    </source>
</evidence>
<proteinExistence type="predicted"/>
<dbReference type="PANTHER" id="PTHR12358">
    <property type="entry name" value="SPHINGOSINE KINASE"/>
    <property type="match status" value="1"/>
</dbReference>
<keyword evidence="3" id="KW-0808">Transferase</keyword>
<dbReference type="Pfam" id="PF00781">
    <property type="entry name" value="DAGK_cat"/>
    <property type="match status" value="1"/>
</dbReference>
<dbReference type="GO" id="GO:0016020">
    <property type="term" value="C:membrane"/>
    <property type="evidence" value="ECO:0007669"/>
    <property type="project" value="GOC"/>
</dbReference>
<dbReference type="PANTHER" id="PTHR12358:SF111">
    <property type="entry name" value="CERAMIDE KINASE, ISOFORM A"/>
    <property type="match status" value="1"/>
</dbReference>
<evidence type="ECO:0000259" key="2">
    <source>
        <dbReference type="PROSITE" id="PS50146"/>
    </source>
</evidence>
<dbReference type="InterPro" id="IPR017438">
    <property type="entry name" value="ATP-NAD_kinase_N"/>
</dbReference>
<feature type="compositionally biased region" description="Polar residues" evidence="1">
    <location>
        <begin position="30"/>
        <end position="63"/>
    </location>
</feature>
<dbReference type="Gene3D" id="3.40.50.10330">
    <property type="entry name" value="Probable inorganic polyphosphate/atp-NAD kinase, domain 1"/>
    <property type="match status" value="1"/>
</dbReference>
<dbReference type="InterPro" id="IPR016064">
    <property type="entry name" value="NAD/diacylglycerol_kinase_sf"/>
</dbReference>
<evidence type="ECO:0000256" key="1">
    <source>
        <dbReference type="SAM" id="MobiDB-lite"/>
    </source>
</evidence>
<organism evidence="3 4">
    <name type="scientific">Musa troglodytarum</name>
    <name type="common">fe'i banana</name>
    <dbReference type="NCBI Taxonomy" id="320322"/>
    <lineage>
        <taxon>Eukaryota</taxon>
        <taxon>Viridiplantae</taxon>
        <taxon>Streptophyta</taxon>
        <taxon>Embryophyta</taxon>
        <taxon>Tracheophyta</taxon>
        <taxon>Spermatophyta</taxon>
        <taxon>Magnoliopsida</taxon>
        <taxon>Liliopsida</taxon>
        <taxon>Zingiberales</taxon>
        <taxon>Musaceae</taxon>
        <taxon>Musa</taxon>
    </lineage>
</organism>
<feature type="region of interest" description="Disordered" evidence="1">
    <location>
        <begin position="30"/>
        <end position="64"/>
    </location>
</feature>
<protein>
    <submittedName>
        <fullName evidence="3">Sphingoid long-chain bases kinase</fullName>
    </submittedName>
</protein>
<dbReference type="SMART" id="SM00046">
    <property type="entry name" value="DAGKc"/>
    <property type="match status" value="1"/>
</dbReference>